<protein>
    <submittedName>
        <fullName evidence="1">Uncharacterized protein</fullName>
    </submittedName>
</protein>
<evidence type="ECO:0000313" key="1">
    <source>
        <dbReference type="EMBL" id="KAF7278520.1"/>
    </source>
</evidence>
<dbReference type="EMBL" id="JAACXV010000397">
    <property type="protein sequence ID" value="KAF7278520.1"/>
    <property type="molecule type" value="Genomic_DNA"/>
</dbReference>
<dbReference type="AlphaFoldDB" id="A0A834MG11"/>
<dbReference type="Proteomes" id="UP000625711">
    <property type="component" value="Unassembled WGS sequence"/>
</dbReference>
<sequence length="66" mass="7745">MQILYWNLIIWEIELMETIQDVRKFKVMFSCDDTSVIFDTGGVRIYSSRSTIHLPEGEAVITPMYL</sequence>
<name>A0A834MG11_RHYFE</name>
<accession>A0A834MG11</accession>
<comment type="caution">
    <text evidence="1">The sequence shown here is derived from an EMBL/GenBank/DDBJ whole genome shotgun (WGS) entry which is preliminary data.</text>
</comment>
<evidence type="ECO:0000313" key="2">
    <source>
        <dbReference type="Proteomes" id="UP000625711"/>
    </source>
</evidence>
<reference evidence="1" key="1">
    <citation type="submission" date="2020-08" db="EMBL/GenBank/DDBJ databases">
        <title>Genome sequencing and assembly of the red palm weevil Rhynchophorus ferrugineus.</title>
        <authorList>
            <person name="Dias G.B."/>
            <person name="Bergman C.M."/>
            <person name="Manee M."/>
        </authorList>
    </citation>
    <scope>NUCLEOTIDE SEQUENCE</scope>
    <source>
        <strain evidence="1">AA-2017</strain>
        <tissue evidence="1">Whole larva</tissue>
    </source>
</reference>
<keyword evidence="2" id="KW-1185">Reference proteome</keyword>
<proteinExistence type="predicted"/>
<organism evidence="1 2">
    <name type="scientific">Rhynchophorus ferrugineus</name>
    <name type="common">Red palm weevil</name>
    <name type="synonym">Curculio ferrugineus</name>
    <dbReference type="NCBI Taxonomy" id="354439"/>
    <lineage>
        <taxon>Eukaryota</taxon>
        <taxon>Metazoa</taxon>
        <taxon>Ecdysozoa</taxon>
        <taxon>Arthropoda</taxon>
        <taxon>Hexapoda</taxon>
        <taxon>Insecta</taxon>
        <taxon>Pterygota</taxon>
        <taxon>Neoptera</taxon>
        <taxon>Endopterygota</taxon>
        <taxon>Coleoptera</taxon>
        <taxon>Polyphaga</taxon>
        <taxon>Cucujiformia</taxon>
        <taxon>Curculionidae</taxon>
        <taxon>Dryophthorinae</taxon>
        <taxon>Rhynchophorus</taxon>
    </lineage>
</organism>
<gene>
    <name evidence="1" type="ORF">GWI33_008224</name>
</gene>